<dbReference type="InterPro" id="IPR000873">
    <property type="entry name" value="AMP-dep_synth/lig_dom"/>
</dbReference>
<organism evidence="11 12">
    <name type="scientific">Psilocybe cf. subviscida</name>
    <dbReference type="NCBI Taxonomy" id="2480587"/>
    <lineage>
        <taxon>Eukaryota</taxon>
        <taxon>Fungi</taxon>
        <taxon>Dikarya</taxon>
        <taxon>Basidiomycota</taxon>
        <taxon>Agaricomycotina</taxon>
        <taxon>Agaricomycetes</taxon>
        <taxon>Agaricomycetidae</taxon>
        <taxon>Agaricales</taxon>
        <taxon>Agaricineae</taxon>
        <taxon>Strophariaceae</taxon>
        <taxon>Psilocybe</taxon>
    </lineage>
</organism>
<dbReference type="InterPro" id="IPR042099">
    <property type="entry name" value="ANL_N_sf"/>
</dbReference>
<dbReference type="CDD" id="cd00833">
    <property type="entry name" value="PKS"/>
    <property type="match status" value="1"/>
</dbReference>
<dbReference type="PROSITE" id="PS50075">
    <property type="entry name" value="CARRIER"/>
    <property type="match status" value="2"/>
</dbReference>
<dbReference type="CDD" id="cd05274">
    <property type="entry name" value="KR_FAS_SDR_x"/>
    <property type="match status" value="1"/>
</dbReference>
<dbReference type="InterPro" id="IPR013968">
    <property type="entry name" value="PKS_KR"/>
</dbReference>
<protein>
    <recommendedName>
        <fullName evidence="13">Polyketide synthase</fullName>
    </recommendedName>
</protein>
<proteinExistence type="predicted"/>
<feature type="region of interest" description="Disordered" evidence="7">
    <location>
        <begin position="575"/>
        <end position="598"/>
    </location>
</feature>
<accession>A0A8H5AUN8</accession>
<dbReference type="InterPro" id="IPR049551">
    <property type="entry name" value="PKS_DH_C"/>
</dbReference>
<dbReference type="InterPro" id="IPR016039">
    <property type="entry name" value="Thiolase-like"/>
</dbReference>
<evidence type="ECO:0000256" key="1">
    <source>
        <dbReference type="ARBA" id="ARBA00005179"/>
    </source>
</evidence>
<dbReference type="Pfam" id="PF02801">
    <property type="entry name" value="Ketoacyl-synt_C"/>
    <property type="match status" value="1"/>
</dbReference>
<feature type="region of interest" description="C-terminal hotdog fold" evidence="6">
    <location>
        <begin position="1720"/>
        <end position="1867"/>
    </location>
</feature>
<feature type="domain" description="PKS/mFAS DH" evidence="10">
    <location>
        <begin position="1588"/>
        <end position="1867"/>
    </location>
</feature>
<dbReference type="Gene3D" id="3.30.70.3290">
    <property type="match status" value="1"/>
</dbReference>
<dbReference type="InterPro" id="IPR042104">
    <property type="entry name" value="PKS_dehydratase_sf"/>
</dbReference>
<dbReference type="Pfam" id="PF23562">
    <property type="entry name" value="AMP-binding_C_3"/>
    <property type="match status" value="1"/>
</dbReference>
<sequence>MSTHDATLLDAFLALATDPNTSSNNVVICGQSSWTYEELHTVSSAIASQIECGHGRPTVAVICENHPYTLALFIAVWKVGGVVAPLDHHAPPQLMQAMLQNIAPTYVVCMKDDVVNIRIAQELDIPVEFIEGESHNIDTLTHRYLHYSPDDFDLSNGAVSGPEDVALYIYTSSASSIHNLKCVPLAHGGLTRNGRAQLSWFADNIQGVALKRLRVLGWSPLSHAMSMCSDFGTHVLLTGGCYIFGLLPSTYKSEECPDDPPGVGGHHQQNVAAQLLSSIINYSPDVFGGVPWILDGIIDALKDTAADPIYRKKAGDALRRMQYIIMAGSTTSEASVQWAREHDLVLINSIGMTETRGPLFNSLAYDASKGWDIRQCCIPDLKLALHDEYGSVSITEGELYITSKNLPSGYHNLKTQSFTTDPITGLITFRTGDIYVHPQSDTNFLIWKGRKDDFIQVKSGESLDPRNIEKALDACPAVAHACIIGNNFISGPADFMCALIQLTPTGRLNLQQSEAQVSKVLASVNRTLVPPLRIAWSRVLFLDADQQIPFTRKRVIFRKKLEELFGGPLLARLSNSNSHPKAPATKSNVSHKQGGTSAVSKDRVQRILVSVISRAVGVTEDLLRDNPESTFAELGMDSAMAAVIVNDLNQKLSLTLSPNTCHIHIDLPALTNFICGVLDGSVVKSSSSKPNFRPKRGPAADQEPVAIVGYALRLPGDINDSRTLWNALVEKRKDILTSTPVDRWDHASFQSQGPGQITFEKSGFIDLAYFDNLFFGIPAAEALSISPTTRLTLETAFEALERANIPLSKVKGTDMGVFVAAGLDPGYGELLFRDKGWEAYNRFYGTGNATSSACGRLSYLLDVHGPSITVETACSGSFVALDQAVRHLQSGRGESAIVCGVNTHTLPGMFGFVSAQKMTSTNSRCATFTDEADGYAASEGVISLIVKTESAALRDGNKILGLITATDTMHNGRTQGLIAPSTQAQAKLQRSLLRLSNLEPSDIDLIESHGTGTSLGDLIEIEGINDVFRGSHDAARPLLVGAGKSTIGHTETVSGLLGLVSTLLAFENSAVPGVNHLHEANLNPSIDCTIIPMHIPCDTVKLRRRSSMEPYRGMVLSYGFAGTISGVVVESPPISRPGFDQSFIDAPYPMLFVVSAKSQMALVAYIHSYINFCSKAPPESFRSICFTSCTCREHYAHRFATVATNMEDLITKLRERLAQGLKSSAPANPRLVFGFPGQGSQFRGMAKSLADRFSRFREMIVEYASVGGSLSGYPLLELILGTDECGVDIDNSQIAQICIFVYQCALAKWLTGLGIKADAVFGHSLGEFAASVVSGAFEFSDALELVIARAGFLRSSESSPGAMVAVAATAEIITNTIQSLGVRNRIEIAVYNGTNSHVVSGAKDAIDALYTEMKTQGIRCSMLKVDQGFHSPSIEQGLPALQSWFEDHETIFKPLQLPYYSTYLGERIAPNQYLWQGYWLKHARNPVKLSAAASCIRTESSLSVFLDMGPQPMLMTAMQNDDHTGKPLLVPTTCKAGKDQELAFLGCLARLFENRVLLDLGRLYSQYREQFSKASIPTYPYQRQHYYPQIILSRNPPNRLHYEAVAEPPSQLLEVDQPLVDLLNEHRITGRKVLPGAAFADLLARFSSNKTRSVSVVRFHQPLVLESVGKQVQISQQSDGTFQVFQNGSSEATDKLCSGTFASGPVTYTRKSVNTDEAPAHTLAREEIYRPFEGKIHFGPSFRNVEKIHMFSDHIDAYIQVSPSHNRGLDRIRQLDPCLHVLGALVPLLNISEKKAEGLYLPAALEGFSLHTEDLPSSFICRYFLPPDMDSSVNTISISLEVFSHSGELLVSCRKYLVAWLPKGVAVQAPPAVSEPQRWLRSTWKQENLTLRSPSVPAGGPDTVIYLSDSLNSDLLAPFVVQAKEVIFLDTSLENLHAQSIRSKTLPTTISFDSLLKVLHRKHVSVVLEASRVLDPLSNEFTRFWKHALAFMRLTANGVLISNFVVVSRNATPMDTTISQTSSPSVGSIVQGLIRVYRRELGLRRCVVWGLDLPDNPTAKEIADVVATELADRQEHKDGSHSIVAYRRTSSRDDNSLVRFVPILLPAAYKEATLGDSKSGVTVVVGMGAIGTAIGASLVRSGLKSVVFMGRRPASDGSIIEALKNVQRETNATTAGQVEYIQTDAADLSALRDAFKDIQLRFSSIDDIIYTAGVVRDARISVLKEEDFAYVLSSKVTGAWNMHLVCQELKLSPQSFALLSSISVPLGNPGQAAYVAANSFLDGLAAHRQSLGLNGTSLQLGAWESHLTDNLDLSGSGLATMSNDVGIPLILRAMRTRDPVQVIAELDITTLRQSPVTASDPLFVDVYANTAQVTADVLNGGLLSKAVASQKVIDIVKEYLMLKPEDELELGQSLSSFGVDSIAFAQIRGEVLNTLNLELPIIYLSDFYSVDDMLSALCKDLSD</sequence>
<evidence type="ECO:0000259" key="10">
    <source>
        <dbReference type="PROSITE" id="PS52019"/>
    </source>
</evidence>
<dbReference type="GO" id="GO:0031177">
    <property type="term" value="F:phosphopantetheine binding"/>
    <property type="evidence" value="ECO:0007669"/>
    <property type="project" value="InterPro"/>
</dbReference>
<dbReference type="PROSITE" id="PS52004">
    <property type="entry name" value="KS3_2"/>
    <property type="match status" value="1"/>
</dbReference>
<dbReference type="SUPFAM" id="SSF55048">
    <property type="entry name" value="Probable ACP-binding domain of malonyl-CoA ACP transacylase"/>
    <property type="match status" value="1"/>
</dbReference>
<dbReference type="SUPFAM" id="SSF52151">
    <property type="entry name" value="FabD/lysophospholipase-like"/>
    <property type="match status" value="1"/>
</dbReference>
<dbReference type="InterPro" id="IPR001227">
    <property type="entry name" value="Ac_transferase_dom_sf"/>
</dbReference>
<dbReference type="Gene3D" id="3.40.50.12780">
    <property type="entry name" value="N-terminal domain of ligase-like"/>
    <property type="match status" value="1"/>
</dbReference>
<dbReference type="SMART" id="SM00822">
    <property type="entry name" value="PKS_KR"/>
    <property type="match status" value="1"/>
</dbReference>
<gene>
    <name evidence="11" type="ORF">D9619_008168</name>
</gene>
<dbReference type="Gene3D" id="3.40.366.10">
    <property type="entry name" value="Malonyl-Coenzyme A Acyl Carrier Protein, domain 2"/>
    <property type="match status" value="1"/>
</dbReference>
<dbReference type="PROSITE" id="PS52019">
    <property type="entry name" value="PKS_MFAS_DH"/>
    <property type="match status" value="1"/>
</dbReference>
<evidence type="ECO:0000313" key="11">
    <source>
        <dbReference type="EMBL" id="KAF5311101.1"/>
    </source>
</evidence>
<evidence type="ECO:0000256" key="7">
    <source>
        <dbReference type="SAM" id="MobiDB-lite"/>
    </source>
</evidence>
<dbReference type="SMART" id="SM00825">
    <property type="entry name" value="PKS_KS"/>
    <property type="match status" value="1"/>
</dbReference>
<dbReference type="Pfam" id="PF00550">
    <property type="entry name" value="PP-binding"/>
    <property type="match status" value="2"/>
</dbReference>
<dbReference type="PANTHER" id="PTHR43775">
    <property type="entry name" value="FATTY ACID SYNTHASE"/>
    <property type="match status" value="1"/>
</dbReference>
<name>A0A8H5AUN8_9AGAR</name>
<dbReference type="InterPro" id="IPR014030">
    <property type="entry name" value="Ketoacyl_synth_N"/>
</dbReference>
<dbReference type="InterPro" id="IPR036736">
    <property type="entry name" value="ACP-like_sf"/>
</dbReference>
<keyword evidence="12" id="KW-1185">Reference proteome</keyword>
<dbReference type="Gene3D" id="1.10.1200.10">
    <property type="entry name" value="ACP-like"/>
    <property type="match status" value="2"/>
</dbReference>
<evidence type="ECO:0000259" key="8">
    <source>
        <dbReference type="PROSITE" id="PS50075"/>
    </source>
</evidence>
<keyword evidence="5" id="KW-0677">Repeat</keyword>
<dbReference type="InterPro" id="IPR057326">
    <property type="entry name" value="KR_dom"/>
</dbReference>
<dbReference type="Gene3D" id="3.40.50.720">
    <property type="entry name" value="NAD(P)-binding Rossmann-like Domain"/>
    <property type="match status" value="1"/>
</dbReference>
<comment type="caution">
    <text evidence="11">The sequence shown here is derived from an EMBL/GenBank/DDBJ whole genome shotgun (WGS) entry which is preliminary data.</text>
</comment>
<dbReference type="InterPro" id="IPR020806">
    <property type="entry name" value="PKS_PP-bd"/>
</dbReference>
<dbReference type="InterPro" id="IPR016035">
    <property type="entry name" value="Acyl_Trfase/lysoPLipase"/>
</dbReference>
<evidence type="ECO:0000256" key="5">
    <source>
        <dbReference type="ARBA" id="ARBA00022737"/>
    </source>
</evidence>
<dbReference type="InterPro" id="IPR049900">
    <property type="entry name" value="PKS_mFAS_DH"/>
</dbReference>
<dbReference type="Pfam" id="PF00109">
    <property type="entry name" value="ketoacyl-synt"/>
    <property type="match status" value="1"/>
</dbReference>
<evidence type="ECO:0000256" key="3">
    <source>
        <dbReference type="ARBA" id="ARBA00022553"/>
    </source>
</evidence>
<evidence type="ECO:0000256" key="6">
    <source>
        <dbReference type="PROSITE-ProRule" id="PRU01363"/>
    </source>
</evidence>
<dbReference type="EMBL" id="JAACJJ010000057">
    <property type="protein sequence ID" value="KAF5311101.1"/>
    <property type="molecule type" value="Genomic_DNA"/>
</dbReference>
<feature type="domain" description="Ketosynthase family 3 (KS3)" evidence="9">
    <location>
        <begin position="702"/>
        <end position="1131"/>
    </location>
</feature>
<feature type="domain" description="Carrier" evidence="8">
    <location>
        <begin position="2386"/>
        <end position="2461"/>
    </location>
</feature>
<dbReference type="InterPro" id="IPR016036">
    <property type="entry name" value="Malonyl_transacylase_ACP-bd"/>
</dbReference>
<evidence type="ECO:0000313" key="12">
    <source>
        <dbReference type="Proteomes" id="UP000567179"/>
    </source>
</evidence>
<dbReference type="OrthoDB" id="5334845at2759"/>
<dbReference type="Pfam" id="PF00698">
    <property type="entry name" value="Acyl_transf_1"/>
    <property type="match status" value="1"/>
</dbReference>
<dbReference type="Pfam" id="PF22621">
    <property type="entry name" value="CurL-like_PKS_C"/>
    <property type="match status" value="1"/>
</dbReference>
<keyword evidence="2" id="KW-0596">Phosphopantetheine</keyword>
<dbReference type="InterPro" id="IPR014031">
    <property type="entry name" value="Ketoacyl_synth_C"/>
</dbReference>
<dbReference type="InterPro" id="IPR036291">
    <property type="entry name" value="NAD(P)-bd_dom_sf"/>
</dbReference>
<dbReference type="Gene3D" id="3.10.129.110">
    <property type="entry name" value="Polyketide synthase dehydratase"/>
    <property type="match status" value="1"/>
</dbReference>
<dbReference type="Pfam" id="PF14765">
    <property type="entry name" value="PS-DH"/>
    <property type="match status" value="1"/>
</dbReference>
<dbReference type="Pfam" id="PF00501">
    <property type="entry name" value="AMP-binding"/>
    <property type="match status" value="1"/>
</dbReference>
<evidence type="ECO:0000256" key="4">
    <source>
        <dbReference type="ARBA" id="ARBA00022679"/>
    </source>
</evidence>
<dbReference type="SUPFAM" id="SSF51735">
    <property type="entry name" value="NAD(P)-binding Rossmann-fold domains"/>
    <property type="match status" value="1"/>
</dbReference>
<dbReference type="InterPro" id="IPR049552">
    <property type="entry name" value="PKS_DH_N"/>
</dbReference>
<dbReference type="GO" id="GO:0006633">
    <property type="term" value="P:fatty acid biosynthetic process"/>
    <property type="evidence" value="ECO:0007669"/>
    <property type="project" value="TreeGrafter"/>
</dbReference>
<dbReference type="Pfam" id="PF08659">
    <property type="entry name" value="KR"/>
    <property type="match status" value="1"/>
</dbReference>
<dbReference type="InterPro" id="IPR020841">
    <property type="entry name" value="PKS_Beta-ketoAc_synthase_dom"/>
</dbReference>
<feature type="active site" description="Proton donor; for dehydratase activity" evidence="6">
    <location>
        <position position="1776"/>
    </location>
</feature>
<dbReference type="SMART" id="SM00826">
    <property type="entry name" value="PKS_DH"/>
    <property type="match status" value="1"/>
</dbReference>
<dbReference type="GO" id="GO:0004312">
    <property type="term" value="F:fatty acid synthase activity"/>
    <property type="evidence" value="ECO:0007669"/>
    <property type="project" value="TreeGrafter"/>
</dbReference>
<evidence type="ECO:0000256" key="2">
    <source>
        <dbReference type="ARBA" id="ARBA00022450"/>
    </source>
</evidence>
<evidence type="ECO:0008006" key="13">
    <source>
        <dbReference type="Google" id="ProtNLM"/>
    </source>
</evidence>
<dbReference type="SMART" id="SM00823">
    <property type="entry name" value="PKS_PP"/>
    <property type="match status" value="2"/>
</dbReference>
<feature type="domain" description="Carrier" evidence="8">
    <location>
        <begin position="602"/>
        <end position="681"/>
    </location>
</feature>
<dbReference type="Gene3D" id="3.40.47.10">
    <property type="match status" value="1"/>
</dbReference>
<dbReference type="SMART" id="SM00827">
    <property type="entry name" value="PKS_AT"/>
    <property type="match status" value="1"/>
</dbReference>
<dbReference type="GO" id="GO:0044550">
    <property type="term" value="P:secondary metabolite biosynthetic process"/>
    <property type="evidence" value="ECO:0007669"/>
    <property type="project" value="UniProtKB-ARBA"/>
</dbReference>
<dbReference type="SUPFAM" id="SSF53901">
    <property type="entry name" value="Thiolase-like"/>
    <property type="match status" value="1"/>
</dbReference>
<keyword evidence="3" id="KW-0597">Phosphoprotein</keyword>
<reference evidence="11 12" key="1">
    <citation type="journal article" date="2020" name="ISME J.">
        <title>Uncovering the hidden diversity of litter-decomposition mechanisms in mushroom-forming fungi.</title>
        <authorList>
            <person name="Floudas D."/>
            <person name="Bentzer J."/>
            <person name="Ahren D."/>
            <person name="Johansson T."/>
            <person name="Persson P."/>
            <person name="Tunlid A."/>
        </authorList>
    </citation>
    <scope>NUCLEOTIDE SEQUENCE [LARGE SCALE GENOMIC DNA]</scope>
    <source>
        <strain evidence="11 12">CBS 101986</strain>
    </source>
</reference>
<dbReference type="InterPro" id="IPR020807">
    <property type="entry name" value="PKS_DH"/>
</dbReference>
<dbReference type="Pfam" id="PF21089">
    <property type="entry name" value="PKS_DH_N"/>
    <property type="match status" value="1"/>
</dbReference>
<dbReference type="Proteomes" id="UP000567179">
    <property type="component" value="Unassembled WGS sequence"/>
</dbReference>
<feature type="active site" description="Proton acceptor; for dehydratase activity" evidence="6">
    <location>
        <position position="1626"/>
    </location>
</feature>
<comment type="pathway">
    <text evidence="1">Secondary metabolite biosynthesis.</text>
</comment>
<dbReference type="SUPFAM" id="SSF47336">
    <property type="entry name" value="ACP-like"/>
    <property type="match status" value="2"/>
</dbReference>
<dbReference type="InterPro" id="IPR050091">
    <property type="entry name" value="PKS_NRPS_Biosynth_Enz"/>
</dbReference>
<dbReference type="SUPFAM" id="SSF56801">
    <property type="entry name" value="Acetyl-CoA synthetase-like"/>
    <property type="match status" value="1"/>
</dbReference>
<evidence type="ECO:0000259" key="9">
    <source>
        <dbReference type="PROSITE" id="PS52004"/>
    </source>
</evidence>
<dbReference type="PROSITE" id="PS00012">
    <property type="entry name" value="PHOSPHOPANTETHEINE"/>
    <property type="match status" value="1"/>
</dbReference>
<dbReference type="InterPro" id="IPR006162">
    <property type="entry name" value="Ppantetheine_attach_site"/>
</dbReference>
<keyword evidence="4" id="KW-0808">Transferase</keyword>
<feature type="region of interest" description="N-terminal hotdog fold" evidence="6">
    <location>
        <begin position="1588"/>
        <end position="1708"/>
    </location>
</feature>
<dbReference type="PANTHER" id="PTHR43775:SF37">
    <property type="entry name" value="SI:DKEY-61P9.11"/>
    <property type="match status" value="1"/>
</dbReference>
<dbReference type="InterPro" id="IPR009081">
    <property type="entry name" value="PP-bd_ACP"/>
</dbReference>
<dbReference type="InterPro" id="IPR014043">
    <property type="entry name" value="Acyl_transferase_dom"/>
</dbReference>